<evidence type="ECO:0000259" key="3">
    <source>
        <dbReference type="Pfam" id="PF01557"/>
    </source>
</evidence>
<reference evidence="4" key="1">
    <citation type="journal article" date="2014" name="Genome Announc.">
        <title>Draft Genome Sequences of Three Alkaliphilic Bacillus Strains, Bacillus wakoensis JCM 9140T, Bacillus akibai JCM 9157T, and Bacillus hemicellulosilyticus JCM 9152T.</title>
        <authorList>
            <person name="Yuki M."/>
            <person name="Oshima K."/>
            <person name="Suda W."/>
            <person name="Oshida Y."/>
            <person name="Kitamura K."/>
            <person name="Iida T."/>
            <person name="Hattori M."/>
            <person name="Ohkuma M."/>
        </authorList>
    </citation>
    <scope>NUCLEOTIDE SEQUENCE [LARGE SCALE GENOMIC DNA]</scope>
    <source>
        <strain evidence="4">JCM 9152</strain>
    </source>
</reference>
<evidence type="ECO:0000256" key="1">
    <source>
        <dbReference type="ARBA" id="ARBA00010211"/>
    </source>
</evidence>
<keyword evidence="4" id="KW-0378">Hydrolase</keyword>
<keyword evidence="5" id="KW-1185">Reference proteome</keyword>
<dbReference type="InterPro" id="IPR051121">
    <property type="entry name" value="FAH"/>
</dbReference>
<dbReference type="SUPFAM" id="SSF56529">
    <property type="entry name" value="FAH"/>
    <property type="match status" value="1"/>
</dbReference>
<dbReference type="STRING" id="1236971.JCM9152_1257"/>
<dbReference type="Pfam" id="PF01557">
    <property type="entry name" value="FAA_hydrolase"/>
    <property type="match status" value="1"/>
</dbReference>
<sequence length="297" mass="32942">MKFLSIKKNGQLQLGVKVEQGIVDIHEALLHVKGEVATTVMEIIHGGEKSLADLQSYLDTLPLNGRPPYIVSEEEIEWGACVPEPNKIICVGLNYRKHADETNASYPEVPILFNKFNNTLTGNQCDIVIPAVTNKLDYEVELAVVIGKNAKNVRKDEALQYIFGYCTANDLSARDLQFTTPQWLLGKTCDDFSPVGPYLVTADEVGNPNQLSLKTYVNGEIRQESHTSDMIFYVDEIVSYISKHMTLTPGDIILTGTPEGVVLGLPEDEQVYLKPNDEVTVEVEKLGALTNRFVAEN</sequence>
<dbReference type="RefSeq" id="WP_035341894.1">
    <property type="nucleotide sequence ID" value="NZ_BAUU01000007.1"/>
</dbReference>
<dbReference type="PANTHER" id="PTHR42796">
    <property type="entry name" value="FUMARYLACETOACETATE HYDROLASE DOMAIN-CONTAINING PROTEIN 2A-RELATED"/>
    <property type="match status" value="1"/>
</dbReference>
<comment type="similarity">
    <text evidence="1">Belongs to the FAH family.</text>
</comment>
<dbReference type="OrthoDB" id="9805307at2"/>
<dbReference type="EMBL" id="BAUU01000007">
    <property type="protein sequence ID" value="GAE29871.1"/>
    <property type="molecule type" value="Genomic_DNA"/>
</dbReference>
<feature type="domain" description="Fumarylacetoacetase-like C-terminal" evidence="3">
    <location>
        <begin position="87"/>
        <end position="293"/>
    </location>
</feature>
<proteinExistence type="inferred from homology"/>
<dbReference type="GO" id="GO:0016853">
    <property type="term" value="F:isomerase activity"/>
    <property type="evidence" value="ECO:0007669"/>
    <property type="project" value="UniProtKB-ARBA"/>
</dbReference>
<dbReference type="Gene3D" id="3.90.850.10">
    <property type="entry name" value="Fumarylacetoacetase-like, C-terminal domain"/>
    <property type="match status" value="1"/>
</dbReference>
<gene>
    <name evidence="4" type="ORF">JCM9152_1257</name>
</gene>
<dbReference type="GO" id="GO:0019752">
    <property type="term" value="P:carboxylic acid metabolic process"/>
    <property type="evidence" value="ECO:0007669"/>
    <property type="project" value="UniProtKB-ARBA"/>
</dbReference>
<name>W4QCU2_9BACI</name>
<evidence type="ECO:0000313" key="4">
    <source>
        <dbReference type="EMBL" id="GAE29871.1"/>
    </source>
</evidence>
<protein>
    <submittedName>
        <fullName evidence="4">Fumarylacetoacetate hydrolase family protein</fullName>
    </submittedName>
</protein>
<evidence type="ECO:0000313" key="5">
    <source>
        <dbReference type="Proteomes" id="UP000018895"/>
    </source>
</evidence>
<dbReference type="InterPro" id="IPR011234">
    <property type="entry name" value="Fumarylacetoacetase-like_C"/>
</dbReference>
<dbReference type="AlphaFoldDB" id="W4QCU2"/>
<dbReference type="FunFam" id="3.90.850.10:FF:000002">
    <property type="entry name" value="2-hydroxyhepta-2,4-diene-1,7-dioate isomerase"/>
    <property type="match status" value="1"/>
</dbReference>
<accession>W4QCU2</accession>
<keyword evidence="2" id="KW-0479">Metal-binding</keyword>
<comment type="caution">
    <text evidence="4">The sequence shown here is derived from an EMBL/GenBank/DDBJ whole genome shotgun (WGS) entry which is preliminary data.</text>
</comment>
<dbReference type="InterPro" id="IPR036663">
    <property type="entry name" value="Fumarylacetoacetase_C_sf"/>
</dbReference>
<dbReference type="GO" id="GO:0016787">
    <property type="term" value="F:hydrolase activity"/>
    <property type="evidence" value="ECO:0007669"/>
    <property type="project" value="UniProtKB-KW"/>
</dbReference>
<dbReference type="PANTHER" id="PTHR42796:SF4">
    <property type="entry name" value="FUMARYLACETOACETATE HYDROLASE DOMAIN-CONTAINING PROTEIN 2A"/>
    <property type="match status" value="1"/>
</dbReference>
<dbReference type="Proteomes" id="UP000018895">
    <property type="component" value="Unassembled WGS sequence"/>
</dbReference>
<organism evidence="4 5">
    <name type="scientific">Halalkalibacter hemicellulosilyticusJCM 9152</name>
    <dbReference type="NCBI Taxonomy" id="1236971"/>
    <lineage>
        <taxon>Bacteria</taxon>
        <taxon>Bacillati</taxon>
        <taxon>Bacillota</taxon>
        <taxon>Bacilli</taxon>
        <taxon>Bacillales</taxon>
        <taxon>Bacillaceae</taxon>
        <taxon>Halalkalibacter</taxon>
    </lineage>
</organism>
<dbReference type="GO" id="GO:0046872">
    <property type="term" value="F:metal ion binding"/>
    <property type="evidence" value="ECO:0007669"/>
    <property type="project" value="UniProtKB-KW"/>
</dbReference>
<evidence type="ECO:0000256" key="2">
    <source>
        <dbReference type="ARBA" id="ARBA00022723"/>
    </source>
</evidence>